<protein>
    <submittedName>
        <fullName evidence="2">EAL domain-containing protein</fullName>
    </submittedName>
</protein>
<geneLocation type="plasmid" evidence="3">
    <name>psna507_unt10</name>
</geneLocation>
<dbReference type="PROSITE" id="PS50883">
    <property type="entry name" value="EAL"/>
    <property type="match status" value="1"/>
</dbReference>
<dbReference type="OrthoDB" id="9813903at2"/>
<dbReference type="Pfam" id="PF00563">
    <property type="entry name" value="EAL"/>
    <property type="match status" value="1"/>
</dbReference>
<sequence>MGARRGLPAGRGLAGAGGRGQCLGDAVPWRRLFRARHGLPAHRLELTESVLIGHEDEALRWLAELRAMGVRLAIDDFGTGYSSLSYLHRFPVHRLKIDRWLDAQTDRSQLADARA</sequence>
<dbReference type="KEGG" id="snn:EWH46_19945"/>
<dbReference type="EMBL" id="CP035710">
    <property type="protein sequence ID" value="QEN03148.1"/>
    <property type="molecule type" value="Genomic_DNA"/>
</dbReference>
<dbReference type="PANTHER" id="PTHR33121">
    <property type="entry name" value="CYCLIC DI-GMP PHOSPHODIESTERASE PDEF"/>
    <property type="match status" value="1"/>
</dbReference>
<accession>A0A5C1Q716</accession>
<name>A0A5C1Q716_9BURK</name>
<reference evidence="2 3" key="1">
    <citation type="submission" date="2019-02" db="EMBL/GenBank/DDBJ databases">
        <title>Complete Genome Sequence and Methylome Analysis of Sphaerotilus natans subsp. sulfidivorans D-507.</title>
        <authorList>
            <person name="Fomenkov A."/>
            <person name="Gridneva E."/>
            <person name="Smolyakov D."/>
            <person name="Dubinina G."/>
            <person name="Vincze T."/>
            <person name="Grabovich M."/>
            <person name="Roberts R.J."/>
        </authorList>
    </citation>
    <scope>NUCLEOTIDE SEQUENCE [LARGE SCALE GENOMIC DNA]</scope>
    <source>
        <strain evidence="2 3">D-507</strain>
        <plasmid evidence="3">psna507_unt10</plasmid>
    </source>
</reference>
<dbReference type="Proteomes" id="UP000323522">
    <property type="component" value="Plasmid pSna507_unt10"/>
</dbReference>
<evidence type="ECO:0000313" key="3">
    <source>
        <dbReference type="Proteomes" id="UP000323522"/>
    </source>
</evidence>
<evidence type="ECO:0000313" key="2">
    <source>
        <dbReference type="EMBL" id="QEN03148.1"/>
    </source>
</evidence>
<dbReference type="CDD" id="cd01948">
    <property type="entry name" value="EAL"/>
    <property type="match status" value="1"/>
</dbReference>
<dbReference type="PANTHER" id="PTHR33121:SF70">
    <property type="entry name" value="SIGNALING PROTEIN YKOW"/>
    <property type="match status" value="1"/>
</dbReference>
<dbReference type="GO" id="GO:0071111">
    <property type="term" value="F:cyclic-guanylate-specific phosphodiesterase activity"/>
    <property type="evidence" value="ECO:0007669"/>
    <property type="project" value="InterPro"/>
</dbReference>
<dbReference type="InterPro" id="IPR001633">
    <property type="entry name" value="EAL_dom"/>
</dbReference>
<dbReference type="Gene3D" id="3.20.20.450">
    <property type="entry name" value="EAL domain"/>
    <property type="match status" value="1"/>
</dbReference>
<dbReference type="AlphaFoldDB" id="A0A5C1Q716"/>
<organism evidence="2 3">
    <name type="scientific">Sphaerotilus sulfidivorans</name>
    <dbReference type="NCBI Taxonomy" id="639200"/>
    <lineage>
        <taxon>Bacteria</taxon>
        <taxon>Pseudomonadati</taxon>
        <taxon>Pseudomonadota</taxon>
        <taxon>Betaproteobacteria</taxon>
        <taxon>Burkholderiales</taxon>
        <taxon>Sphaerotilaceae</taxon>
        <taxon>Sphaerotilus</taxon>
    </lineage>
</organism>
<evidence type="ECO:0000259" key="1">
    <source>
        <dbReference type="PROSITE" id="PS50883"/>
    </source>
</evidence>
<gene>
    <name evidence="2" type="ORF">EWH46_19945</name>
</gene>
<keyword evidence="2" id="KW-0614">Plasmid</keyword>
<dbReference type="InterPro" id="IPR050706">
    <property type="entry name" value="Cyclic-di-GMP_PDE-like"/>
</dbReference>
<dbReference type="SUPFAM" id="SSF141868">
    <property type="entry name" value="EAL domain-like"/>
    <property type="match status" value="1"/>
</dbReference>
<dbReference type="InterPro" id="IPR035919">
    <property type="entry name" value="EAL_sf"/>
</dbReference>
<dbReference type="SMART" id="SM00052">
    <property type="entry name" value="EAL"/>
    <property type="match status" value="1"/>
</dbReference>
<proteinExistence type="predicted"/>
<feature type="domain" description="EAL" evidence="1">
    <location>
        <begin position="1"/>
        <end position="115"/>
    </location>
</feature>